<reference evidence="9 10" key="1">
    <citation type="journal article" date="2016" name="Nat. Commun.">
        <title>Thousands of microbial genomes shed light on interconnected biogeochemical processes in an aquifer system.</title>
        <authorList>
            <person name="Anantharaman K."/>
            <person name="Brown C.T."/>
            <person name="Hug L.A."/>
            <person name="Sharon I."/>
            <person name="Castelle C.J."/>
            <person name="Probst A.J."/>
            <person name="Thomas B.C."/>
            <person name="Singh A."/>
            <person name="Wilkins M.J."/>
            <person name="Karaoz U."/>
            <person name="Brodie E.L."/>
            <person name="Williams K.H."/>
            <person name="Hubbard S.S."/>
            <person name="Banfield J.F."/>
        </authorList>
    </citation>
    <scope>NUCLEOTIDE SEQUENCE [LARGE SCALE GENOMIC DNA]</scope>
</reference>
<accession>A0A1F7IMH5</accession>
<dbReference type="InterPro" id="IPR029044">
    <property type="entry name" value="Nucleotide-diphossugar_trans"/>
</dbReference>
<dbReference type="SUPFAM" id="SSF53448">
    <property type="entry name" value="Nucleotide-diphospho-sugar transferases"/>
    <property type="match status" value="1"/>
</dbReference>
<dbReference type="PANTHER" id="PTHR48090">
    <property type="entry name" value="UNDECAPRENYL-PHOSPHATE 4-DEOXY-4-FORMAMIDO-L-ARABINOSE TRANSFERASE-RELATED"/>
    <property type="match status" value="1"/>
</dbReference>
<gene>
    <name evidence="9" type="ORF">A3B40_05295</name>
</gene>
<evidence type="ECO:0000256" key="3">
    <source>
        <dbReference type="ARBA" id="ARBA00022679"/>
    </source>
</evidence>
<evidence type="ECO:0000256" key="6">
    <source>
        <dbReference type="ARBA" id="ARBA00022989"/>
    </source>
</evidence>
<keyword evidence="2" id="KW-0328">Glycosyltransferase</keyword>
<dbReference type="PANTHER" id="PTHR48090:SF3">
    <property type="entry name" value="UNDECAPRENYL-PHOSPHATE 4-DEOXY-4-FORMAMIDO-L-ARABINOSE TRANSFERASE"/>
    <property type="match status" value="1"/>
</dbReference>
<dbReference type="AlphaFoldDB" id="A0A1F7IMH5"/>
<dbReference type="InterPro" id="IPR050256">
    <property type="entry name" value="Glycosyltransferase_2"/>
</dbReference>
<evidence type="ECO:0000256" key="7">
    <source>
        <dbReference type="ARBA" id="ARBA00023136"/>
    </source>
</evidence>
<keyword evidence="5" id="KW-0448">Lipopolysaccharide biosynthesis</keyword>
<evidence type="ECO:0000313" key="10">
    <source>
        <dbReference type="Proteomes" id="UP000178040"/>
    </source>
</evidence>
<dbReference type="Proteomes" id="UP000178040">
    <property type="component" value="Unassembled WGS sequence"/>
</dbReference>
<comment type="caution">
    <text evidence="9">The sequence shown here is derived from an EMBL/GenBank/DDBJ whole genome shotgun (WGS) entry which is preliminary data.</text>
</comment>
<dbReference type="Pfam" id="PF00535">
    <property type="entry name" value="Glycos_transf_2"/>
    <property type="match status" value="1"/>
</dbReference>
<sequence>MNKNPDFSIVFPVMNQVDHIEKVIRSYHHTLSKQKISFELIAVVNCTRDNSFEACKKAAREFANVSAYELKGCGYGLGILHGLRRAKGKYLCYLNCARIHLPDLMRSLKHFLVDDGVIVHGVRMNRENEKRRWGSLLYNIFCRIIFLISNRDINGNPNIFSRQTYEKLKLKFTDSMIDLELLEKAKKLRLPVVEVPVFDYTRHGGLSTSNLKTIFRLMKEVARYWLKTRAFTLLNQSRLHL</sequence>
<dbReference type="Gene3D" id="3.90.550.10">
    <property type="entry name" value="Spore Coat Polysaccharide Biosynthesis Protein SpsA, Chain A"/>
    <property type="match status" value="1"/>
</dbReference>
<keyword evidence="4" id="KW-0812">Transmembrane</keyword>
<evidence type="ECO:0000256" key="5">
    <source>
        <dbReference type="ARBA" id="ARBA00022985"/>
    </source>
</evidence>
<name>A0A1F7IMH5_9BACT</name>
<evidence type="ECO:0000256" key="1">
    <source>
        <dbReference type="ARBA" id="ARBA00022475"/>
    </source>
</evidence>
<dbReference type="GO" id="GO:0005886">
    <property type="term" value="C:plasma membrane"/>
    <property type="evidence" value="ECO:0007669"/>
    <property type="project" value="TreeGrafter"/>
</dbReference>
<evidence type="ECO:0000256" key="4">
    <source>
        <dbReference type="ARBA" id="ARBA00022692"/>
    </source>
</evidence>
<keyword evidence="6" id="KW-1133">Transmembrane helix</keyword>
<keyword evidence="1" id="KW-1003">Cell membrane</keyword>
<evidence type="ECO:0000256" key="2">
    <source>
        <dbReference type="ARBA" id="ARBA00022676"/>
    </source>
</evidence>
<feature type="domain" description="Glycosyltransferase 2-like" evidence="8">
    <location>
        <begin position="8"/>
        <end position="136"/>
    </location>
</feature>
<evidence type="ECO:0000259" key="8">
    <source>
        <dbReference type="Pfam" id="PF00535"/>
    </source>
</evidence>
<dbReference type="GO" id="GO:0099621">
    <property type="term" value="F:undecaprenyl-phosphate 4-deoxy-4-formamido-L-arabinose transferase activity"/>
    <property type="evidence" value="ECO:0007669"/>
    <property type="project" value="TreeGrafter"/>
</dbReference>
<keyword evidence="7" id="KW-0472">Membrane</keyword>
<organism evidence="9 10">
    <name type="scientific">Candidatus Roizmanbacteria bacterium RIFCSPLOWO2_01_FULL_37_16</name>
    <dbReference type="NCBI Taxonomy" id="1802058"/>
    <lineage>
        <taxon>Bacteria</taxon>
        <taxon>Candidatus Roizmaniibacteriota</taxon>
    </lineage>
</organism>
<evidence type="ECO:0000313" key="9">
    <source>
        <dbReference type="EMBL" id="OGK44571.1"/>
    </source>
</evidence>
<dbReference type="InterPro" id="IPR001173">
    <property type="entry name" value="Glyco_trans_2-like"/>
</dbReference>
<keyword evidence="3" id="KW-0808">Transferase</keyword>
<protein>
    <recommendedName>
        <fullName evidence="8">Glycosyltransferase 2-like domain-containing protein</fullName>
    </recommendedName>
</protein>
<dbReference type="EMBL" id="MGAI01000026">
    <property type="protein sequence ID" value="OGK44571.1"/>
    <property type="molecule type" value="Genomic_DNA"/>
</dbReference>
<proteinExistence type="predicted"/>
<dbReference type="GO" id="GO:0009103">
    <property type="term" value="P:lipopolysaccharide biosynthetic process"/>
    <property type="evidence" value="ECO:0007669"/>
    <property type="project" value="UniProtKB-KW"/>
</dbReference>